<name>A0A650ETN1_9CAUD</name>
<dbReference type="Proteomes" id="UP000427739">
    <property type="component" value="Segment"/>
</dbReference>
<organism evidence="1 2">
    <name type="scientific">Lactococcus phage CHPC966</name>
    <dbReference type="NCBI Taxonomy" id="2675258"/>
    <lineage>
        <taxon>Viruses</taxon>
        <taxon>Duplodnaviria</taxon>
        <taxon>Heunggongvirae</taxon>
        <taxon>Uroviricota</taxon>
        <taxon>Caudoviricetes</taxon>
        <taxon>Ceduovirus</taxon>
        <taxon>Ceduovirus CHPC966</taxon>
    </lineage>
</organism>
<keyword evidence="2" id="KW-1185">Reference proteome</keyword>
<evidence type="ECO:0000313" key="1">
    <source>
        <dbReference type="EMBL" id="QGT53430.1"/>
    </source>
</evidence>
<reference evidence="1 2" key="1">
    <citation type="submission" date="2019-11" db="EMBL/GenBank/DDBJ databases">
        <title>Genome Sequences of 31 Lactococcus lactis Bacteriophages Isolated from Foods.</title>
        <authorList>
            <person name="Marcelli B."/>
            <person name="de Jong A."/>
            <person name="Kuipers O.P."/>
        </authorList>
    </citation>
    <scope>NUCLEOTIDE SEQUENCE [LARGE SCALE GENOMIC DNA]</scope>
</reference>
<gene>
    <name evidence="1" type="ORF">CHPC966_001095</name>
</gene>
<dbReference type="EMBL" id="MN689526">
    <property type="protein sequence ID" value="QGT53430.1"/>
    <property type="molecule type" value="Genomic_DNA"/>
</dbReference>
<sequence>MSLIQDWIGQDKDNGEMIKLLKKKVAKIEH</sequence>
<evidence type="ECO:0000313" key="2">
    <source>
        <dbReference type="Proteomes" id="UP000427739"/>
    </source>
</evidence>
<proteinExistence type="predicted"/>
<protein>
    <submittedName>
        <fullName evidence="1">Terminase large subunit</fullName>
    </submittedName>
</protein>
<accession>A0A650ETN1</accession>